<dbReference type="Proteomes" id="UP000073492">
    <property type="component" value="Unassembled WGS sequence"/>
</dbReference>
<organism evidence="2 3">
    <name type="scientific">Pseudocercospora musae</name>
    <dbReference type="NCBI Taxonomy" id="113226"/>
    <lineage>
        <taxon>Eukaryota</taxon>
        <taxon>Fungi</taxon>
        <taxon>Dikarya</taxon>
        <taxon>Ascomycota</taxon>
        <taxon>Pezizomycotina</taxon>
        <taxon>Dothideomycetes</taxon>
        <taxon>Dothideomycetidae</taxon>
        <taxon>Mycosphaerellales</taxon>
        <taxon>Mycosphaerellaceae</taxon>
        <taxon>Pseudocercospora</taxon>
    </lineage>
</organism>
<evidence type="ECO:0000256" key="1">
    <source>
        <dbReference type="SAM" id="SignalP"/>
    </source>
</evidence>
<accession>A0A139IAM5</accession>
<evidence type="ECO:0000313" key="2">
    <source>
        <dbReference type="EMBL" id="KXT11791.1"/>
    </source>
</evidence>
<keyword evidence="1" id="KW-0732">Signal</keyword>
<dbReference type="EMBL" id="LFZO01000182">
    <property type="protein sequence ID" value="KXT11791.1"/>
    <property type="molecule type" value="Genomic_DNA"/>
</dbReference>
<evidence type="ECO:0000313" key="3">
    <source>
        <dbReference type="Proteomes" id="UP000073492"/>
    </source>
</evidence>
<comment type="caution">
    <text evidence="2">The sequence shown here is derived from an EMBL/GenBank/DDBJ whole genome shotgun (WGS) entry which is preliminary data.</text>
</comment>
<reference evidence="2 3" key="1">
    <citation type="submission" date="2015-07" db="EMBL/GenBank/DDBJ databases">
        <title>Comparative genomics of the Sigatoka disease complex on banana suggests a link between parallel evolutionary changes in Pseudocercospora fijiensis and Pseudocercospora eumusae and increased virulence on the banana host.</title>
        <authorList>
            <person name="Chang T.-C."/>
            <person name="Salvucci A."/>
            <person name="Crous P.W."/>
            <person name="Stergiopoulos I."/>
        </authorList>
    </citation>
    <scope>NUCLEOTIDE SEQUENCE [LARGE SCALE GENOMIC DNA]</scope>
    <source>
        <strain evidence="2 3">CBS 116634</strain>
    </source>
</reference>
<proteinExistence type="predicted"/>
<feature type="signal peptide" evidence="1">
    <location>
        <begin position="1"/>
        <end position="17"/>
    </location>
</feature>
<protein>
    <submittedName>
        <fullName evidence="2">Uncharacterized protein</fullName>
    </submittedName>
</protein>
<feature type="chain" id="PRO_5007297278" evidence="1">
    <location>
        <begin position="18"/>
        <end position="244"/>
    </location>
</feature>
<keyword evidence="3" id="KW-1185">Reference proteome</keyword>
<dbReference type="AlphaFoldDB" id="A0A139IAM5"/>
<gene>
    <name evidence="2" type="ORF">AC579_9240</name>
</gene>
<name>A0A139IAM5_9PEZI</name>
<sequence length="244" mass="27274">MLFTVVGLSEVVLVCMAQMHSQLTILSLETSPSVILPPILHSSHSTTTSSPAIYVTVRVLQLLASFRRRVKLKTRARTNEEAAAAQNKEACQDFEKHSFAKINRCSSIASRRKVTCDGAVTTAVLEPRELPSDRIARILDVAKSQKRFLAGRSELAVHRHPLRQLAQLLVQVNDLCSTQFDTRVHLLAWGHLRICRGDEVQEAAVDELALANLVHLLLCLQNQLTTLTIERCIEELLQHVEDCQ</sequence>